<dbReference type="PANTHER" id="PTHR12758">
    <property type="entry name" value="APOPTOSIS INHIBITOR 5-RELATED"/>
    <property type="match status" value="1"/>
</dbReference>
<dbReference type="FunCoup" id="A9UPV6">
    <property type="interactions" value="1923"/>
</dbReference>
<reference evidence="4 5" key="1">
    <citation type="journal article" date="2008" name="Nature">
        <title>The genome of the choanoflagellate Monosiga brevicollis and the origin of metazoans.</title>
        <authorList>
            <consortium name="JGI Sequencing"/>
            <person name="King N."/>
            <person name="Westbrook M.J."/>
            <person name="Young S.L."/>
            <person name="Kuo A."/>
            <person name="Abedin M."/>
            <person name="Chapman J."/>
            <person name="Fairclough S."/>
            <person name="Hellsten U."/>
            <person name="Isogai Y."/>
            <person name="Letunic I."/>
            <person name="Marr M."/>
            <person name="Pincus D."/>
            <person name="Putnam N."/>
            <person name="Rokas A."/>
            <person name="Wright K.J."/>
            <person name="Zuzow R."/>
            <person name="Dirks W."/>
            <person name="Good M."/>
            <person name="Goodstein D."/>
            <person name="Lemons D."/>
            <person name="Li W."/>
            <person name="Lyons J.B."/>
            <person name="Morris A."/>
            <person name="Nichols S."/>
            <person name="Richter D.J."/>
            <person name="Salamov A."/>
            <person name="Bork P."/>
            <person name="Lim W.A."/>
            <person name="Manning G."/>
            <person name="Miller W.T."/>
            <person name="McGinnis W."/>
            <person name="Shapiro H."/>
            <person name="Tjian R."/>
            <person name="Grigoriev I.V."/>
            <person name="Rokhsar D."/>
        </authorList>
    </citation>
    <scope>NUCLEOTIDE SEQUENCE [LARGE SCALE GENOMIC DNA]</scope>
    <source>
        <strain evidence="5">MX1 / ATCC 50154</strain>
    </source>
</reference>
<dbReference type="InterPro" id="IPR016024">
    <property type="entry name" value="ARM-type_fold"/>
</dbReference>
<feature type="compositionally biased region" description="Basic residues" evidence="3">
    <location>
        <begin position="559"/>
        <end position="571"/>
    </location>
</feature>
<dbReference type="GO" id="GO:0003723">
    <property type="term" value="F:RNA binding"/>
    <property type="evidence" value="ECO:0000318"/>
    <property type="project" value="GO_Central"/>
</dbReference>
<dbReference type="AlphaFoldDB" id="A9UPV6"/>
<dbReference type="RefSeq" id="XP_001742702.1">
    <property type="nucleotide sequence ID" value="XM_001742650.1"/>
</dbReference>
<dbReference type="GeneID" id="5887429"/>
<protein>
    <recommendedName>
        <fullName evidence="6">Apoptosis inhibitor 5</fullName>
    </recommendedName>
</protein>
<dbReference type="Proteomes" id="UP000001357">
    <property type="component" value="Unassembled WGS sequence"/>
</dbReference>
<dbReference type="STRING" id="81824.A9UPV6"/>
<dbReference type="PANTHER" id="PTHR12758:SF19">
    <property type="entry name" value="APOPTOSIS INHIBITOR 5"/>
    <property type="match status" value="1"/>
</dbReference>
<feature type="region of interest" description="Disordered" evidence="3">
    <location>
        <begin position="341"/>
        <end position="379"/>
    </location>
</feature>
<name>A9UPV6_MONBE</name>
<evidence type="ECO:0000256" key="1">
    <source>
        <dbReference type="ARBA" id="ARBA00009515"/>
    </source>
</evidence>
<keyword evidence="5" id="KW-1185">Reference proteome</keyword>
<feature type="compositionally biased region" description="Basic and acidic residues" evidence="3">
    <location>
        <begin position="355"/>
        <end position="369"/>
    </location>
</feature>
<feature type="region of interest" description="Disordered" evidence="3">
    <location>
        <begin position="495"/>
        <end position="597"/>
    </location>
</feature>
<dbReference type="EMBL" id="CH991543">
    <property type="protein sequence ID" value="EDQ92940.1"/>
    <property type="molecule type" value="Genomic_DNA"/>
</dbReference>
<evidence type="ECO:0000313" key="5">
    <source>
        <dbReference type="Proteomes" id="UP000001357"/>
    </source>
</evidence>
<dbReference type="KEGG" id="mbr:MONBRDRAFT_30875"/>
<evidence type="ECO:0000256" key="2">
    <source>
        <dbReference type="ARBA" id="ARBA00022703"/>
    </source>
</evidence>
<dbReference type="GO" id="GO:0043066">
    <property type="term" value="P:negative regulation of apoptotic process"/>
    <property type="evidence" value="ECO:0000318"/>
    <property type="project" value="GO_Central"/>
</dbReference>
<feature type="compositionally biased region" description="Low complexity" evidence="3">
    <location>
        <begin position="370"/>
        <end position="379"/>
    </location>
</feature>
<proteinExistence type="inferred from homology"/>
<dbReference type="InterPro" id="IPR008383">
    <property type="entry name" value="API5"/>
</dbReference>
<evidence type="ECO:0000256" key="3">
    <source>
        <dbReference type="SAM" id="MobiDB-lite"/>
    </source>
</evidence>
<dbReference type="Pfam" id="PF05918">
    <property type="entry name" value="API5"/>
    <property type="match status" value="1"/>
</dbReference>
<dbReference type="SUPFAM" id="SSF48371">
    <property type="entry name" value="ARM repeat"/>
    <property type="match status" value="1"/>
</dbReference>
<dbReference type="InParanoid" id="A9UPV6"/>
<evidence type="ECO:0000313" key="4">
    <source>
        <dbReference type="EMBL" id="EDQ92940.1"/>
    </source>
</evidence>
<gene>
    <name evidence="4" type="ORF">MONBRDRAFT_30875</name>
</gene>
<keyword evidence="2" id="KW-0053">Apoptosis</keyword>
<comment type="similarity">
    <text evidence="1">Belongs to the API5 family.</text>
</comment>
<dbReference type="GO" id="GO:0005634">
    <property type="term" value="C:nucleus"/>
    <property type="evidence" value="ECO:0000318"/>
    <property type="project" value="GO_Central"/>
</dbReference>
<dbReference type="GO" id="GO:0006915">
    <property type="term" value="P:apoptotic process"/>
    <property type="evidence" value="ECO:0007669"/>
    <property type="project" value="UniProtKB-KW"/>
</dbReference>
<accession>A9UPV6</accession>
<feature type="compositionally biased region" description="Basic and acidic residues" evidence="3">
    <location>
        <begin position="546"/>
        <end position="558"/>
    </location>
</feature>
<evidence type="ECO:0008006" key="6">
    <source>
        <dbReference type="Google" id="ProtNLM"/>
    </source>
</evidence>
<sequence>MSGAAASLYGAYDTLQSLEASNEAVEQALEDLIQASENEDVRVRRLVAGFLAQNGARSEAKQEAVATAFERLLNDANSGVASEARSQLRLIRGQHHVSLAMLPRLLRQTPLPTDSVLAVAKGHPQRFFVELASLMPQCEDEARRTELLTLTCQFASTQHDLLADAPAAESAAATCLFKLLEDVSREEFEKLFAVLKSLKIYQQQTKAEPGPPPSQRSLFTLLMQRVCLLPPYQELLTYLFDLSEANNVDPTNEESLDFFLPCLQQATDLLERGAVGTAFFHVLETKLLPKYRDLPDAFRVPLLKTTAEACSTPGLIPEAAGTLGPVVLGLAVAALPAVSASEAGDGDEQSVEATKGTEQESEQEHEQEAAPKASSPPAAAEDINYTELECLLSMLHSCNLKRFDLDGADKQDVLNGLDVVIARTTAHLKGVSQTLRMKEALPDKTEADQRQIQQLRTALGTVKNIRLLRAALDDPEKVTQPILLSWTAAARKAVRPVLGKRPNNNRPRVRGRGGDASQGVLARQGGKSRANAGKRSAHQAGFYEAPRGKVEAEADSKRAKSGGRNRRRNNKGARNGRGARQPNGGGNGSSGRIVMRQ</sequence>
<organism evidence="4 5">
    <name type="scientific">Monosiga brevicollis</name>
    <name type="common">Choanoflagellate</name>
    <dbReference type="NCBI Taxonomy" id="81824"/>
    <lineage>
        <taxon>Eukaryota</taxon>
        <taxon>Choanoflagellata</taxon>
        <taxon>Craspedida</taxon>
        <taxon>Salpingoecidae</taxon>
        <taxon>Monosiga</taxon>
    </lineage>
</organism>